<keyword evidence="1 3" id="KW-0489">Methyltransferase</keyword>
<evidence type="ECO:0000313" key="5">
    <source>
        <dbReference type="EMBL" id="OBT97108.2"/>
    </source>
</evidence>
<dbReference type="InterPro" id="IPR003726">
    <property type="entry name" value="HCY_dom"/>
</dbReference>
<dbReference type="GeneID" id="28838293"/>
<feature type="binding site" evidence="3">
    <location>
        <position position="307"/>
    </location>
    <ligand>
        <name>Zn(2+)</name>
        <dbReference type="ChEBI" id="CHEBI:29105"/>
    </ligand>
</feature>
<dbReference type="STRING" id="342668.A0A1B8GMU2"/>
<reference evidence="5 6" key="1">
    <citation type="submission" date="2016-03" db="EMBL/GenBank/DDBJ databases">
        <title>Comparative genomics of Pseudogymnoascus destructans, the fungus causing white-nose syndrome of bats.</title>
        <authorList>
            <person name="Palmer J.M."/>
            <person name="Drees K.P."/>
            <person name="Foster J.T."/>
            <person name="Lindner D.L."/>
        </authorList>
    </citation>
    <scope>NUCLEOTIDE SEQUENCE [LARGE SCALE GENOMIC DNA]</scope>
    <source>
        <strain evidence="5 6">UAMH 10579</strain>
    </source>
</reference>
<dbReference type="PROSITE" id="PS50970">
    <property type="entry name" value="HCY"/>
    <property type="match status" value="1"/>
</dbReference>
<dbReference type="Gene3D" id="3.20.20.330">
    <property type="entry name" value="Homocysteine-binding-like domain"/>
    <property type="match status" value="1"/>
</dbReference>
<keyword evidence="3" id="KW-0479">Metal-binding</keyword>
<dbReference type="RefSeq" id="XP_018130841.2">
    <property type="nucleotide sequence ID" value="XM_018274373.2"/>
</dbReference>
<dbReference type="AlphaFoldDB" id="A0A1B8GMU2"/>
<evidence type="ECO:0000256" key="3">
    <source>
        <dbReference type="PROSITE-ProRule" id="PRU00333"/>
    </source>
</evidence>
<keyword evidence="2 3" id="KW-0808">Transferase</keyword>
<evidence type="ECO:0000259" key="4">
    <source>
        <dbReference type="PROSITE" id="PS50970"/>
    </source>
</evidence>
<feature type="binding site" evidence="3">
    <location>
        <position position="306"/>
    </location>
    <ligand>
        <name>Zn(2+)</name>
        <dbReference type="ChEBI" id="CHEBI:29105"/>
    </ligand>
</feature>
<dbReference type="InterPro" id="IPR036589">
    <property type="entry name" value="HCY_dom_sf"/>
</dbReference>
<name>A0A1B8GMU2_9PEZI</name>
<dbReference type="PANTHER" id="PTHR11103">
    <property type="entry name" value="SLR1189 PROTEIN"/>
    <property type="match status" value="1"/>
</dbReference>
<gene>
    <name evidence="5" type="ORF">VE01_04907</name>
</gene>
<feature type="binding site" evidence="3">
    <location>
        <position position="236"/>
    </location>
    <ligand>
        <name>Zn(2+)</name>
        <dbReference type="ChEBI" id="CHEBI:29105"/>
    </ligand>
</feature>
<organism evidence="5 6">
    <name type="scientific">Pseudogymnoascus verrucosus</name>
    <dbReference type="NCBI Taxonomy" id="342668"/>
    <lineage>
        <taxon>Eukaryota</taxon>
        <taxon>Fungi</taxon>
        <taxon>Dikarya</taxon>
        <taxon>Ascomycota</taxon>
        <taxon>Pezizomycotina</taxon>
        <taxon>Leotiomycetes</taxon>
        <taxon>Thelebolales</taxon>
        <taxon>Thelebolaceae</taxon>
        <taxon>Pseudogymnoascus</taxon>
    </lineage>
</organism>
<dbReference type="GO" id="GO:0032259">
    <property type="term" value="P:methylation"/>
    <property type="evidence" value="ECO:0007669"/>
    <property type="project" value="UniProtKB-KW"/>
</dbReference>
<dbReference type="SUPFAM" id="SSF82282">
    <property type="entry name" value="Homocysteine S-methyltransferase"/>
    <property type="match status" value="1"/>
</dbReference>
<dbReference type="GO" id="GO:0008168">
    <property type="term" value="F:methyltransferase activity"/>
    <property type="evidence" value="ECO:0007669"/>
    <property type="project" value="UniProtKB-UniRule"/>
</dbReference>
<evidence type="ECO:0000313" key="6">
    <source>
        <dbReference type="Proteomes" id="UP000091956"/>
    </source>
</evidence>
<protein>
    <recommendedName>
        <fullName evidence="4">Hcy-binding domain-containing protein</fullName>
    </recommendedName>
</protein>
<reference evidence="6" key="2">
    <citation type="journal article" date="2018" name="Nat. Commun.">
        <title>Extreme sensitivity to ultraviolet light in the fungal pathogen causing white-nose syndrome of bats.</title>
        <authorList>
            <person name="Palmer J.M."/>
            <person name="Drees K.P."/>
            <person name="Foster J.T."/>
            <person name="Lindner D.L."/>
        </authorList>
    </citation>
    <scope>NUCLEOTIDE SEQUENCE [LARGE SCALE GENOMIC DNA]</scope>
    <source>
        <strain evidence="6">UAMH 10579</strain>
    </source>
</reference>
<feature type="domain" description="Hcy-binding" evidence="4">
    <location>
        <begin position="11"/>
        <end position="321"/>
    </location>
</feature>
<proteinExistence type="predicted"/>
<evidence type="ECO:0000256" key="1">
    <source>
        <dbReference type="ARBA" id="ARBA00022603"/>
    </source>
</evidence>
<sequence length="328" mass="35973">MPAVMAPKYRNHLPHLDPNRKPFLAEGGLETDLIFRKGVTLPHFAAFTLLDTPEGTQTLRDCYTPYIHLARRHRTGLILQTPTWRLSEPWARRLNYNEPAEKVIYASRESVELLESLRDEFETEETPIVISGSLGSLADAYKSTHDTSSLNGPATARSQISALAAAGVDMLALMTTSSPTEAIAIIELARDAGLPITVSFSLEADGTLLGNREFGIALSHVDGATDKYASYFGINCAHPSHFLPVLRTMHPDQRKRIGLIRANASEKSHKELDNSAVLERGDVEALAESYKEICELLPRVMVVGGCCGTDEEHVAAIAEKVLGKIEED</sequence>
<dbReference type="GO" id="GO:0046872">
    <property type="term" value="F:metal ion binding"/>
    <property type="evidence" value="ECO:0007669"/>
    <property type="project" value="UniProtKB-KW"/>
</dbReference>
<dbReference type="PANTHER" id="PTHR11103:SF18">
    <property type="entry name" value="SLR1189 PROTEIN"/>
    <property type="match status" value="1"/>
</dbReference>
<dbReference type="Pfam" id="PF02574">
    <property type="entry name" value="S-methyl_trans"/>
    <property type="match status" value="1"/>
</dbReference>
<accession>A0A1B8GMU2</accession>
<dbReference type="EMBL" id="KV460224">
    <property type="protein sequence ID" value="OBT97108.2"/>
    <property type="molecule type" value="Genomic_DNA"/>
</dbReference>
<comment type="cofactor">
    <cofactor evidence="3">
        <name>Zn(2+)</name>
        <dbReference type="ChEBI" id="CHEBI:29105"/>
    </cofactor>
</comment>
<evidence type="ECO:0000256" key="2">
    <source>
        <dbReference type="ARBA" id="ARBA00022679"/>
    </source>
</evidence>
<dbReference type="Proteomes" id="UP000091956">
    <property type="component" value="Unassembled WGS sequence"/>
</dbReference>
<keyword evidence="3" id="KW-0862">Zinc</keyword>
<keyword evidence="6" id="KW-1185">Reference proteome</keyword>